<organism evidence="2 3">
    <name type="scientific">Candidatus Enterovibrio escicola</name>
    <dbReference type="NCBI Taxonomy" id="1927127"/>
    <lineage>
        <taxon>Bacteria</taxon>
        <taxon>Pseudomonadati</taxon>
        <taxon>Pseudomonadota</taxon>
        <taxon>Gammaproteobacteria</taxon>
        <taxon>Vibrionales</taxon>
        <taxon>Vibrionaceae</taxon>
        <taxon>Enterovibrio</taxon>
    </lineage>
</organism>
<reference evidence="3" key="1">
    <citation type="submission" date="2017-04" db="EMBL/GenBank/DDBJ databases">
        <title>Genome evolution of the luminous symbionts of deep sea anglerfish.</title>
        <authorList>
            <person name="Hendry T.A."/>
        </authorList>
    </citation>
    <scope>NUCLEOTIDE SEQUENCE [LARGE SCALE GENOMIC DNA]</scope>
</reference>
<dbReference type="InterPro" id="IPR025668">
    <property type="entry name" value="Tnp_DDE_dom"/>
</dbReference>
<comment type="caution">
    <text evidence="2">The sequence shown here is derived from an EMBL/GenBank/DDBJ whole genome shotgun (WGS) entry which is preliminary data.</text>
</comment>
<accession>A0A2A5T473</accession>
<dbReference type="InterPro" id="IPR053172">
    <property type="entry name" value="Tn903_transposase"/>
</dbReference>
<dbReference type="EMBL" id="NBYY01000013">
    <property type="protein sequence ID" value="PCS22918.1"/>
    <property type="molecule type" value="Genomic_DNA"/>
</dbReference>
<feature type="domain" description="Transposase DDE" evidence="1">
    <location>
        <begin position="20"/>
        <end position="107"/>
    </location>
</feature>
<gene>
    <name evidence="2" type="ORF">BTN49_1476</name>
</gene>
<evidence type="ECO:0000313" key="2">
    <source>
        <dbReference type="EMBL" id="PCS22918.1"/>
    </source>
</evidence>
<evidence type="ECO:0000313" key="3">
    <source>
        <dbReference type="Proteomes" id="UP000219020"/>
    </source>
</evidence>
<dbReference type="PANTHER" id="PTHR34631">
    <property type="match status" value="1"/>
</dbReference>
<dbReference type="Proteomes" id="UP000219020">
    <property type="component" value="Unassembled WGS sequence"/>
</dbReference>
<evidence type="ECO:0000259" key="1">
    <source>
        <dbReference type="Pfam" id="PF13737"/>
    </source>
</evidence>
<sequence length="111" mass="12972">MEKAKQKISNWKQYNQALVNRVSVTFWIEVAAIKALHFLKHQGHHGRGFIFSDTKIKTALMVKGIFQFPPRELKGFLNSFFTLMHFPLESLTYTCISKRSKIVKVKYRLPS</sequence>
<name>A0A2A5T473_9GAMM</name>
<dbReference type="Pfam" id="PF13737">
    <property type="entry name" value="DDE_Tnp_1_5"/>
    <property type="match status" value="1"/>
</dbReference>
<dbReference type="PANTHER" id="PTHR34631:SF3">
    <property type="entry name" value="ISSOD12 TRANSPOSASE TNPA_ISSOD12"/>
    <property type="match status" value="1"/>
</dbReference>
<proteinExistence type="predicted"/>
<dbReference type="AlphaFoldDB" id="A0A2A5T473"/>
<protein>
    <submittedName>
        <fullName evidence="2">Mobile element protein</fullName>
    </submittedName>
</protein>
<keyword evidence="3" id="KW-1185">Reference proteome</keyword>